<protein>
    <submittedName>
        <fullName evidence="1">Uncharacterized protein</fullName>
    </submittedName>
</protein>
<name>A0ABX8AEA3_9BRAD</name>
<dbReference type="RefSeq" id="WP_211910818.1">
    <property type="nucleotide sequence ID" value="NZ_CP036498.1"/>
</dbReference>
<dbReference type="EMBL" id="CP036498">
    <property type="protein sequence ID" value="QUS42083.1"/>
    <property type="molecule type" value="Genomic_DNA"/>
</dbReference>
<evidence type="ECO:0000313" key="2">
    <source>
        <dbReference type="Proteomes" id="UP000682843"/>
    </source>
</evidence>
<organism evidence="1 2">
    <name type="scientific">Tardiphaga alba</name>
    <dbReference type="NCBI Taxonomy" id="340268"/>
    <lineage>
        <taxon>Bacteria</taxon>
        <taxon>Pseudomonadati</taxon>
        <taxon>Pseudomonadota</taxon>
        <taxon>Alphaproteobacteria</taxon>
        <taxon>Hyphomicrobiales</taxon>
        <taxon>Nitrobacteraceae</taxon>
        <taxon>Tardiphaga</taxon>
    </lineage>
</organism>
<keyword evidence="2" id="KW-1185">Reference proteome</keyword>
<reference evidence="1 2" key="1">
    <citation type="submission" date="2019-02" db="EMBL/GenBank/DDBJ databases">
        <title>Emended description of the genus Rhodopseudomonas and description of Rhodopseudomonas albus sp. nov., a non-phototrophic, heavy-metal-tolerant bacterium isolated from garden soil.</title>
        <authorList>
            <person name="Bao Z."/>
            <person name="Cao W.W."/>
            <person name="Sato Y."/>
            <person name="Nishizawa T."/>
            <person name="Zhao J."/>
            <person name="Guo Y."/>
            <person name="Ohta H."/>
        </authorList>
    </citation>
    <scope>NUCLEOTIDE SEQUENCE [LARGE SCALE GENOMIC DNA]</scope>
    <source>
        <strain evidence="1 2">SK50-23</strain>
    </source>
</reference>
<accession>A0ABX8AEA3</accession>
<proteinExistence type="predicted"/>
<gene>
    <name evidence="1" type="ORF">RPMA_27120</name>
</gene>
<sequence>MDEILDEIALRWALRDIIARRHRFLRVSEAKIQRLRELQWVEDRDGEVEVTEAGRQALG</sequence>
<dbReference type="Proteomes" id="UP000682843">
    <property type="component" value="Chromosome"/>
</dbReference>
<evidence type="ECO:0000313" key="1">
    <source>
        <dbReference type="EMBL" id="QUS42083.1"/>
    </source>
</evidence>